<dbReference type="AlphaFoldDB" id="A0AAU7DV08"/>
<dbReference type="Gene3D" id="3.30.2080.10">
    <property type="entry name" value="GH92 mannosidase domain"/>
    <property type="match status" value="1"/>
</dbReference>
<dbReference type="Pfam" id="PF17678">
    <property type="entry name" value="Glyco_hydro_92N"/>
    <property type="match status" value="1"/>
</dbReference>
<dbReference type="InterPro" id="IPR012939">
    <property type="entry name" value="Glyco_hydro_92"/>
</dbReference>
<dbReference type="GO" id="GO:0005975">
    <property type="term" value="P:carbohydrate metabolic process"/>
    <property type="evidence" value="ECO:0007669"/>
    <property type="project" value="InterPro"/>
</dbReference>
<dbReference type="Gene3D" id="1.20.1050.60">
    <property type="entry name" value="alpha-1,2-mannosidase"/>
    <property type="match status" value="1"/>
</dbReference>
<dbReference type="PANTHER" id="PTHR12143">
    <property type="entry name" value="PEPTIDE N-GLYCANASE PNGASE -RELATED"/>
    <property type="match status" value="1"/>
</dbReference>
<dbReference type="SUPFAM" id="SSF48208">
    <property type="entry name" value="Six-hairpin glycosidases"/>
    <property type="match status" value="1"/>
</dbReference>
<dbReference type="EMBL" id="CP146203">
    <property type="protein sequence ID" value="XBH20900.1"/>
    <property type="molecule type" value="Genomic_DNA"/>
</dbReference>
<feature type="compositionally biased region" description="Basic and acidic residues" evidence="1">
    <location>
        <begin position="941"/>
        <end position="958"/>
    </location>
</feature>
<dbReference type="Pfam" id="PF07971">
    <property type="entry name" value="Glyco_hydro_92"/>
    <property type="match status" value="1"/>
</dbReference>
<dbReference type="InterPro" id="IPR041371">
    <property type="entry name" value="GH92_N"/>
</dbReference>
<dbReference type="GO" id="GO:0000224">
    <property type="term" value="F:peptide-N4-(N-acetyl-beta-glucosaminyl)asparagine amidase activity"/>
    <property type="evidence" value="ECO:0007669"/>
    <property type="project" value="TreeGrafter"/>
</dbReference>
<sequence length="1012" mass="108134">MSIRKDSRPARRLKTGLAAGLVAALAYSLIPTAIAPATAAPADNGELELTQFVNPLMGTAVSTTSGYAGNVSPGAKVPFGMVTFGPDMARTNYNGAGGYLLSPTAEGGAFNFFSLTHINGPGCPGQGTVGFLPRTDATSVTNANGIPQFPATYKVANESAAPGEYNVTLDNGIKVEFSATERTGAAQFTYPDANSGFFSLDTRLNGTSNMSSTRGEIKTENVSLEISENGRVLSGKTVAPAFCTPWGTKFASNVYFHAEFDKAFKDGIEPNLNEVVNGSTVLQYNLTEEDTTLNMRVGISSVSVENAKLNLDTENPDSSIEEVRDAAKATWNERLNNIQVDKAGEENLSAQDREDLTKFYTQVYRGLGSPTIYSDVNGDFRSMEAKGDHPNAVSIDGYVEERPVANIADYDYTKVDGSKGSYGTHYSGLSFWDSYRSQAQLLSIFAPDVASEVAQSTIVDGLQCGALPHWVDASDDSTPMSGDNALPVLAGKYAFGATDFDLVSAAKLVKQSAFDPESNCNGNKSFWGMEDFEKLGYFTTSDHASANIERYNSDFGALSFLRSVPQEVRDAAGVTQAELDKLEERSNFWTNMIDPETGKFIGREAPTEEGQLGEIVQNPSFHESTEPNYFWTFAQVWEDLIDTTGGNEKAIERLNALFSMDDNLTNKPTLAEFNGGESSQKIYIGNEPSYQAPYAYNWAGKPAGTQYVISELRKTGFHSGRDGMPGNDDLGAQSAWYVFAALGFFPVSSSEAGLAINSPMFQNTTLWIDGEPVRLTTDIDPTNAPFIKNMQIDGQDYGRSWMSADTLKSAKNISFTLSDAPTEWAADTAPRGVAETTTSLELSATTAEIGSKDGVTATVTVSSADKTAPKGTVELRSGDQVLGSAPVGANGITTIPVDLPADAVAGLIEITAVYVSADASFWAESSSAAVELELTAPATPKPEETEKPKPEETEKPKDDEDSEVTTPGDSDKGDDDLAQTGLSDSALIFLAAGVLAIMVGGALVVIRRRSMN</sequence>
<feature type="domain" description="Glycosyl hydrolase family 92" evidence="4">
    <location>
        <begin position="306"/>
        <end position="818"/>
    </location>
</feature>
<protein>
    <submittedName>
        <fullName evidence="7">Glycoside hydrolase domain-containing protein</fullName>
    </submittedName>
</protein>
<keyword evidence="2" id="KW-0812">Transmembrane</keyword>
<dbReference type="Gene3D" id="2.70.98.10">
    <property type="match status" value="1"/>
</dbReference>
<evidence type="ECO:0000259" key="5">
    <source>
        <dbReference type="Pfam" id="PF16640"/>
    </source>
</evidence>
<dbReference type="GO" id="GO:0006516">
    <property type="term" value="P:glycoprotein catabolic process"/>
    <property type="evidence" value="ECO:0007669"/>
    <property type="project" value="TreeGrafter"/>
</dbReference>
<evidence type="ECO:0000259" key="4">
    <source>
        <dbReference type="Pfam" id="PF07971"/>
    </source>
</evidence>
<evidence type="ECO:0000259" key="6">
    <source>
        <dbReference type="Pfam" id="PF17678"/>
    </source>
</evidence>
<name>A0AAU7DV08_9MICO</name>
<dbReference type="Gene3D" id="2.60.40.10">
    <property type="entry name" value="Immunoglobulins"/>
    <property type="match status" value="1"/>
</dbReference>
<accession>A0AAU7DV08</accession>
<feature type="signal peptide" evidence="3">
    <location>
        <begin position="1"/>
        <end position="39"/>
    </location>
</feature>
<dbReference type="InterPro" id="IPR014718">
    <property type="entry name" value="GH-type_carb-bd"/>
</dbReference>
<evidence type="ECO:0000313" key="7">
    <source>
        <dbReference type="EMBL" id="XBH20900.1"/>
    </source>
</evidence>
<dbReference type="Gene3D" id="1.20.1610.10">
    <property type="entry name" value="alpha-1,2-mannosidases domains"/>
    <property type="match status" value="1"/>
</dbReference>
<keyword evidence="2" id="KW-1133">Transmembrane helix</keyword>
<gene>
    <name evidence="7" type="ORF">V5R04_11805</name>
</gene>
<evidence type="ECO:0000256" key="2">
    <source>
        <dbReference type="SAM" id="Phobius"/>
    </source>
</evidence>
<organism evidence="7">
    <name type="scientific">Jonesiaceae bacterium BS-20</name>
    <dbReference type="NCBI Taxonomy" id="3120821"/>
    <lineage>
        <taxon>Bacteria</taxon>
        <taxon>Bacillati</taxon>
        <taxon>Actinomycetota</taxon>
        <taxon>Actinomycetes</taxon>
        <taxon>Micrococcales</taxon>
        <taxon>Jonesiaceae</taxon>
    </lineage>
</organism>
<dbReference type="NCBIfam" id="TIGR01167">
    <property type="entry name" value="LPXTG_anchor"/>
    <property type="match status" value="1"/>
</dbReference>
<keyword evidence="3" id="KW-0732">Signal</keyword>
<keyword evidence="7" id="KW-0378">Hydrolase</keyword>
<dbReference type="PANTHER" id="PTHR12143:SF39">
    <property type="entry name" value="SECRETED PROTEIN"/>
    <property type="match status" value="1"/>
</dbReference>
<feature type="transmembrane region" description="Helical" evidence="2">
    <location>
        <begin position="986"/>
        <end position="1006"/>
    </location>
</feature>
<dbReference type="GO" id="GO:0005829">
    <property type="term" value="C:cytosol"/>
    <property type="evidence" value="ECO:0007669"/>
    <property type="project" value="TreeGrafter"/>
</dbReference>
<dbReference type="InterPro" id="IPR050883">
    <property type="entry name" value="PNGase"/>
</dbReference>
<keyword evidence="2" id="KW-0472">Membrane</keyword>
<proteinExistence type="predicted"/>
<reference evidence="7" key="1">
    <citation type="submission" date="2024-02" db="EMBL/GenBank/DDBJ databases">
        <title>Tomenella chthoni gen. nov. sp. nov., a member of the family Jonesiaceae isolated from bat guano.</title>
        <authorList>
            <person name="Miller S.L."/>
            <person name="King J."/>
            <person name="Sankaranarayanan K."/>
            <person name="Lawson P.A."/>
        </authorList>
    </citation>
    <scope>NUCLEOTIDE SEQUENCE</scope>
    <source>
        <strain evidence="7">BS-20</strain>
    </source>
</reference>
<dbReference type="Pfam" id="PF16640">
    <property type="entry name" value="Big_3_5"/>
    <property type="match status" value="1"/>
</dbReference>
<evidence type="ECO:0000256" key="1">
    <source>
        <dbReference type="SAM" id="MobiDB-lite"/>
    </source>
</evidence>
<dbReference type="InterPro" id="IPR008928">
    <property type="entry name" value="6-hairpin_glycosidase_sf"/>
</dbReference>
<feature type="region of interest" description="Disordered" evidence="1">
    <location>
        <begin position="933"/>
        <end position="978"/>
    </location>
</feature>
<dbReference type="GO" id="GO:0030246">
    <property type="term" value="F:carbohydrate binding"/>
    <property type="evidence" value="ECO:0007669"/>
    <property type="project" value="InterPro"/>
</dbReference>
<dbReference type="InterPro" id="IPR013783">
    <property type="entry name" value="Ig-like_fold"/>
</dbReference>
<feature type="domain" description="Bacterial Ig-like" evidence="5">
    <location>
        <begin position="843"/>
        <end position="932"/>
    </location>
</feature>
<dbReference type="InterPro" id="IPR032109">
    <property type="entry name" value="Big_3_5"/>
</dbReference>
<feature type="domain" description="Glycosyl hydrolase family 92 N-terminal" evidence="6">
    <location>
        <begin position="52"/>
        <end position="300"/>
    </location>
</feature>
<evidence type="ECO:0000256" key="3">
    <source>
        <dbReference type="SAM" id="SignalP"/>
    </source>
</evidence>
<feature type="chain" id="PRO_5043862543" evidence="3">
    <location>
        <begin position="40"/>
        <end position="1012"/>
    </location>
</feature>